<evidence type="ECO:0000313" key="2">
    <source>
        <dbReference type="EMBL" id="SDG32734.1"/>
    </source>
</evidence>
<keyword evidence="1" id="KW-0472">Membrane</keyword>
<sequence>MSGYDEVESMPRDVSVARAIMWVQAGLGVIALLFLIIFLSEVPAEADLGPTGLLLFLPTTVTTVLLAVLASAVRSRRKWVRITALVVQGLGLLGPLITTASGESVTVFNLLGMLLPLVVIWMLARSASAEWFNR</sequence>
<proteinExistence type="predicted"/>
<dbReference type="EMBL" id="FNCN01000003">
    <property type="protein sequence ID" value="SDG32734.1"/>
    <property type="molecule type" value="Genomic_DNA"/>
</dbReference>
<keyword evidence="1" id="KW-1133">Transmembrane helix</keyword>
<keyword evidence="3" id="KW-1185">Reference proteome</keyword>
<evidence type="ECO:0000313" key="3">
    <source>
        <dbReference type="Proteomes" id="UP000198923"/>
    </source>
</evidence>
<dbReference type="Proteomes" id="UP000198923">
    <property type="component" value="Unassembled WGS sequence"/>
</dbReference>
<gene>
    <name evidence="2" type="ORF">SAMN05421505_103202</name>
</gene>
<feature type="transmembrane region" description="Helical" evidence="1">
    <location>
        <begin position="79"/>
        <end position="98"/>
    </location>
</feature>
<feature type="transmembrane region" description="Helical" evidence="1">
    <location>
        <begin position="20"/>
        <end position="40"/>
    </location>
</feature>
<feature type="transmembrane region" description="Helical" evidence="1">
    <location>
        <begin position="104"/>
        <end position="124"/>
    </location>
</feature>
<accession>A0A1G7TCG7</accession>
<protein>
    <recommendedName>
        <fullName evidence="4">Integral membrane protein</fullName>
    </recommendedName>
</protein>
<evidence type="ECO:0000256" key="1">
    <source>
        <dbReference type="SAM" id="Phobius"/>
    </source>
</evidence>
<dbReference type="OrthoDB" id="3539876at2"/>
<keyword evidence="1" id="KW-0812">Transmembrane</keyword>
<name>A0A1G7TCG7_9ACTN</name>
<reference evidence="2 3" key="1">
    <citation type="submission" date="2016-10" db="EMBL/GenBank/DDBJ databases">
        <authorList>
            <person name="de Groot N.N."/>
        </authorList>
    </citation>
    <scope>NUCLEOTIDE SEQUENCE [LARGE SCALE GENOMIC DNA]</scope>
    <source>
        <strain evidence="2 3">CPCC 201354</strain>
    </source>
</reference>
<organism evidence="2 3">
    <name type="scientific">Sinosporangium album</name>
    <dbReference type="NCBI Taxonomy" id="504805"/>
    <lineage>
        <taxon>Bacteria</taxon>
        <taxon>Bacillati</taxon>
        <taxon>Actinomycetota</taxon>
        <taxon>Actinomycetes</taxon>
        <taxon>Streptosporangiales</taxon>
        <taxon>Streptosporangiaceae</taxon>
        <taxon>Sinosporangium</taxon>
    </lineage>
</organism>
<dbReference type="RefSeq" id="WP_093168464.1">
    <property type="nucleotide sequence ID" value="NZ_FNCN01000003.1"/>
</dbReference>
<feature type="transmembrane region" description="Helical" evidence="1">
    <location>
        <begin position="52"/>
        <end position="72"/>
    </location>
</feature>
<evidence type="ECO:0008006" key="4">
    <source>
        <dbReference type="Google" id="ProtNLM"/>
    </source>
</evidence>
<dbReference type="AlphaFoldDB" id="A0A1G7TCG7"/>